<feature type="transmembrane region" description="Helical" evidence="7">
    <location>
        <begin position="558"/>
        <end position="579"/>
    </location>
</feature>
<dbReference type="CDD" id="cd14014">
    <property type="entry name" value="STKc_PknB_like"/>
    <property type="match status" value="1"/>
</dbReference>
<dbReference type="SMART" id="SM00220">
    <property type="entry name" value="S_TKc"/>
    <property type="match status" value="1"/>
</dbReference>
<dbReference type="GO" id="GO:0005524">
    <property type="term" value="F:ATP binding"/>
    <property type="evidence" value="ECO:0007669"/>
    <property type="project" value="UniProtKB-UniRule"/>
</dbReference>
<accession>A0A5C6CEW4</accession>
<proteinExistence type="predicted"/>
<organism evidence="9 10">
    <name type="scientific">Bythopirellula polymerisocia</name>
    <dbReference type="NCBI Taxonomy" id="2528003"/>
    <lineage>
        <taxon>Bacteria</taxon>
        <taxon>Pseudomonadati</taxon>
        <taxon>Planctomycetota</taxon>
        <taxon>Planctomycetia</taxon>
        <taxon>Pirellulales</taxon>
        <taxon>Lacipirellulaceae</taxon>
        <taxon>Bythopirellula</taxon>
    </lineage>
</organism>
<evidence type="ECO:0000259" key="8">
    <source>
        <dbReference type="SMART" id="SM00220"/>
    </source>
</evidence>
<dbReference type="PANTHER" id="PTHR43289">
    <property type="entry name" value="MITOGEN-ACTIVATED PROTEIN KINASE KINASE KINASE 20-RELATED"/>
    <property type="match status" value="1"/>
</dbReference>
<feature type="transmembrane region" description="Helical" evidence="7">
    <location>
        <begin position="600"/>
        <end position="622"/>
    </location>
</feature>
<feature type="compositionally biased region" description="Low complexity" evidence="6">
    <location>
        <begin position="1"/>
        <end position="16"/>
    </location>
</feature>
<keyword evidence="7" id="KW-0472">Membrane</keyword>
<keyword evidence="3 9" id="KW-0418">Kinase</keyword>
<feature type="region of interest" description="Disordered" evidence="6">
    <location>
        <begin position="1"/>
        <end position="20"/>
    </location>
</feature>
<dbReference type="OrthoDB" id="6111975at2"/>
<dbReference type="InterPro" id="IPR017441">
    <property type="entry name" value="Protein_kinase_ATP_BS"/>
</dbReference>
<evidence type="ECO:0000256" key="5">
    <source>
        <dbReference type="PROSITE-ProRule" id="PRU10141"/>
    </source>
</evidence>
<dbReference type="InterPro" id="IPR011009">
    <property type="entry name" value="Kinase-like_dom_sf"/>
</dbReference>
<dbReference type="AlphaFoldDB" id="A0A5C6CEW4"/>
<dbReference type="PROSITE" id="PS00108">
    <property type="entry name" value="PROTEIN_KINASE_ST"/>
    <property type="match status" value="1"/>
</dbReference>
<keyword evidence="1 9" id="KW-0808">Transferase</keyword>
<dbReference type="SUPFAM" id="SSF56112">
    <property type="entry name" value="Protein kinase-like (PK-like)"/>
    <property type="match status" value="1"/>
</dbReference>
<evidence type="ECO:0000256" key="7">
    <source>
        <dbReference type="SAM" id="Phobius"/>
    </source>
</evidence>
<evidence type="ECO:0000313" key="10">
    <source>
        <dbReference type="Proteomes" id="UP000318437"/>
    </source>
</evidence>
<keyword evidence="4 5" id="KW-0067">ATP-binding</keyword>
<dbReference type="RefSeq" id="WP_146452405.1">
    <property type="nucleotide sequence ID" value="NZ_SJPS01000007.1"/>
</dbReference>
<evidence type="ECO:0000256" key="3">
    <source>
        <dbReference type="ARBA" id="ARBA00022777"/>
    </source>
</evidence>
<keyword evidence="2 5" id="KW-0547">Nucleotide-binding</keyword>
<dbReference type="EMBL" id="SJPS01000007">
    <property type="protein sequence ID" value="TWU22642.1"/>
    <property type="molecule type" value="Genomic_DNA"/>
</dbReference>
<dbReference type="Pfam" id="PF00069">
    <property type="entry name" value="Pkinase"/>
    <property type="match status" value="1"/>
</dbReference>
<dbReference type="GO" id="GO:0004674">
    <property type="term" value="F:protein serine/threonine kinase activity"/>
    <property type="evidence" value="ECO:0007669"/>
    <property type="project" value="UniProtKB-EC"/>
</dbReference>
<sequence length="762" mass="84085">MSTSSHSSLSKPSAQSDEQRWERVARAIDGLSEAWEAHFSGGEAEPSLADFLPSAEGEFVKLALPELVKLDLEYRWQYSRAPRRVEEYAVEFPALGPVDQLPLDLIHEELQVRMQAGDRVTEEEIRERFPKQATALCALVGGMAVSGSPTCTYYGSTVRSDALKGEGKEPTKLEEIPLSFEAGQTVDDFQLLTELGSGAFAQVFLARQMSMERLVALKISKHTGNEPQTLAQLDHQYVVRVFDQRVSVVPPARLLYMEVIPGGTVFDVVRRVRGTPQKQRTGQLLLDVVDANLGSSGVARPDSSSHRHWLAETSWPLVVCRLGAQLAEGLAYAHSRGVLHRDIKPANVLLSPEGLPKLADFNVSYNGGRADEDPAEAFGGSLAYMSPEQLQACHPVLGGSPQLVRGQSDVYSLGILLWELLVGLRPFDDGPSDGGSLAHIQRMIDRRHYADFGEMSKALPSDCPESLRQVLLKCLASRKEERYQTADEVARDLRLCLNPRCWKLLQEPQSVITKLMLALPIPTVVIAGLLPNALAGRFNLEYNRSRIPPDLSEWFETVQLWINGIVFPLGVLVGVWMVRKIARLLDRTKPQVSAQGGKQVLFFGWFVSLLTLGMWSSSGLIFPFVMNLGGAIEGKVSFYSHFFMSLALCGIAAAVFPYFILTALAVRVYFPAVVRNGLVPGPRWHDLQKLRKLNLVHLALSALVPMLGILLVTLSSTTQQWALVVVCIVGIVGFAAMFLLERYINSNLDALEKIAIETPRGI</sequence>
<feature type="binding site" evidence="5">
    <location>
        <position position="218"/>
    </location>
    <ligand>
        <name>ATP</name>
        <dbReference type="ChEBI" id="CHEBI:30616"/>
    </ligand>
</feature>
<keyword evidence="7" id="KW-0812">Transmembrane</keyword>
<feature type="domain" description="Protein kinase" evidence="8">
    <location>
        <begin position="189"/>
        <end position="497"/>
    </location>
</feature>
<dbReference type="InterPro" id="IPR000719">
    <property type="entry name" value="Prot_kinase_dom"/>
</dbReference>
<evidence type="ECO:0000256" key="6">
    <source>
        <dbReference type="SAM" id="MobiDB-lite"/>
    </source>
</evidence>
<evidence type="ECO:0000256" key="1">
    <source>
        <dbReference type="ARBA" id="ARBA00022679"/>
    </source>
</evidence>
<reference evidence="9 10" key="1">
    <citation type="submission" date="2019-02" db="EMBL/GenBank/DDBJ databases">
        <title>Deep-cultivation of Planctomycetes and their phenomic and genomic characterization uncovers novel biology.</title>
        <authorList>
            <person name="Wiegand S."/>
            <person name="Jogler M."/>
            <person name="Boedeker C."/>
            <person name="Pinto D."/>
            <person name="Vollmers J."/>
            <person name="Rivas-Marin E."/>
            <person name="Kohn T."/>
            <person name="Peeters S.H."/>
            <person name="Heuer A."/>
            <person name="Rast P."/>
            <person name="Oberbeckmann S."/>
            <person name="Bunk B."/>
            <person name="Jeske O."/>
            <person name="Meyerdierks A."/>
            <person name="Storesund J.E."/>
            <person name="Kallscheuer N."/>
            <person name="Luecker S."/>
            <person name="Lage O.M."/>
            <person name="Pohl T."/>
            <person name="Merkel B.J."/>
            <person name="Hornburger P."/>
            <person name="Mueller R.-W."/>
            <person name="Bruemmer F."/>
            <person name="Labrenz M."/>
            <person name="Spormann A.M."/>
            <person name="Op Den Camp H."/>
            <person name="Overmann J."/>
            <person name="Amann R."/>
            <person name="Jetten M.S.M."/>
            <person name="Mascher T."/>
            <person name="Medema M.H."/>
            <person name="Devos D.P."/>
            <person name="Kaster A.-K."/>
            <person name="Ovreas L."/>
            <person name="Rohde M."/>
            <person name="Galperin M.Y."/>
            <person name="Jogler C."/>
        </authorList>
    </citation>
    <scope>NUCLEOTIDE SEQUENCE [LARGE SCALE GENOMIC DNA]</scope>
    <source>
        <strain evidence="9 10">Pla144</strain>
    </source>
</reference>
<dbReference type="Gene3D" id="1.10.510.10">
    <property type="entry name" value="Transferase(Phosphotransferase) domain 1"/>
    <property type="match status" value="2"/>
</dbReference>
<dbReference type="InterPro" id="IPR008271">
    <property type="entry name" value="Ser/Thr_kinase_AS"/>
</dbReference>
<evidence type="ECO:0000313" key="9">
    <source>
        <dbReference type="EMBL" id="TWU22642.1"/>
    </source>
</evidence>
<dbReference type="EC" id="2.7.11.1" evidence="9"/>
<comment type="caution">
    <text evidence="9">The sequence shown here is derived from an EMBL/GenBank/DDBJ whole genome shotgun (WGS) entry which is preliminary data.</text>
</comment>
<evidence type="ECO:0000256" key="2">
    <source>
        <dbReference type="ARBA" id="ARBA00022741"/>
    </source>
</evidence>
<dbReference type="Proteomes" id="UP000318437">
    <property type="component" value="Unassembled WGS sequence"/>
</dbReference>
<feature type="transmembrane region" description="Helical" evidence="7">
    <location>
        <begin position="642"/>
        <end position="666"/>
    </location>
</feature>
<gene>
    <name evidence="9" type="primary">prkC_11</name>
    <name evidence="9" type="ORF">Pla144_41020</name>
</gene>
<evidence type="ECO:0000256" key="4">
    <source>
        <dbReference type="ARBA" id="ARBA00022840"/>
    </source>
</evidence>
<feature type="transmembrane region" description="Helical" evidence="7">
    <location>
        <begin position="720"/>
        <end position="740"/>
    </location>
</feature>
<dbReference type="PROSITE" id="PS00107">
    <property type="entry name" value="PROTEIN_KINASE_ATP"/>
    <property type="match status" value="1"/>
</dbReference>
<protein>
    <submittedName>
        <fullName evidence="9">Serine/threonine-protein kinase PrkC</fullName>
        <ecNumber evidence="9">2.7.11.1</ecNumber>
    </submittedName>
</protein>
<keyword evidence="7" id="KW-1133">Transmembrane helix</keyword>
<dbReference type="PANTHER" id="PTHR43289:SF34">
    <property type="entry name" value="SERINE_THREONINE-PROTEIN KINASE YBDM-RELATED"/>
    <property type="match status" value="1"/>
</dbReference>
<name>A0A5C6CEW4_9BACT</name>
<keyword evidence="10" id="KW-1185">Reference proteome</keyword>
<feature type="transmembrane region" description="Helical" evidence="7">
    <location>
        <begin position="693"/>
        <end position="714"/>
    </location>
</feature>